<dbReference type="CDD" id="cd00609">
    <property type="entry name" value="AAT_like"/>
    <property type="match status" value="1"/>
</dbReference>
<protein>
    <submittedName>
        <fullName evidence="7">GntR family transcriptional regulator</fullName>
    </submittedName>
</protein>
<dbReference type="SMART" id="SM00345">
    <property type="entry name" value="HTH_GNTR"/>
    <property type="match status" value="1"/>
</dbReference>
<dbReference type="PANTHER" id="PTHR46577">
    <property type="entry name" value="HTH-TYPE TRANSCRIPTIONAL REGULATORY PROTEIN GABR"/>
    <property type="match status" value="1"/>
</dbReference>
<dbReference type="Proteomes" id="UP000256679">
    <property type="component" value="Unassembled WGS sequence"/>
</dbReference>
<keyword evidence="5" id="KW-0804">Transcription</keyword>
<dbReference type="GO" id="GO:0003677">
    <property type="term" value="F:DNA binding"/>
    <property type="evidence" value="ECO:0007669"/>
    <property type="project" value="UniProtKB-KW"/>
</dbReference>
<evidence type="ECO:0000256" key="2">
    <source>
        <dbReference type="ARBA" id="ARBA00022898"/>
    </source>
</evidence>
<evidence type="ECO:0000256" key="1">
    <source>
        <dbReference type="ARBA" id="ARBA00005384"/>
    </source>
</evidence>
<dbReference type="GO" id="GO:0030170">
    <property type="term" value="F:pyridoxal phosphate binding"/>
    <property type="evidence" value="ECO:0007669"/>
    <property type="project" value="InterPro"/>
</dbReference>
<feature type="domain" description="HTH gntR-type" evidence="6">
    <location>
        <begin position="13"/>
        <end position="81"/>
    </location>
</feature>
<evidence type="ECO:0000313" key="7">
    <source>
        <dbReference type="EMBL" id="RDW14193.1"/>
    </source>
</evidence>
<dbReference type="SUPFAM" id="SSF53383">
    <property type="entry name" value="PLP-dependent transferases"/>
    <property type="match status" value="1"/>
</dbReference>
<dbReference type="InterPro" id="IPR004839">
    <property type="entry name" value="Aminotransferase_I/II_large"/>
</dbReference>
<reference evidence="7 8" key="1">
    <citation type="submission" date="2018-05" db="EMBL/GenBank/DDBJ databases">
        <title>Whole genome sequencing of Paracoccus thiocyanatus SST.</title>
        <authorList>
            <person name="Ghosh W."/>
            <person name="Rameez M.J."/>
            <person name="Roy C."/>
        </authorList>
    </citation>
    <scope>NUCLEOTIDE SEQUENCE [LARGE SCALE GENOMIC DNA]</scope>
    <source>
        <strain evidence="7 8">SST</strain>
    </source>
</reference>
<keyword evidence="4" id="KW-0238">DNA-binding</keyword>
<dbReference type="Gene3D" id="1.10.10.10">
    <property type="entry name" value="Winged helix-like DNA-binding domain superfamily/Winged helix DNA-binding domain"/>
    <property type="match status" value="1"/>
</dbReference>
<evidence type="ECO:0000256" key="4">
    <source>
        <dbReference type="ARBA" id="ARBA00023125"/>
    </source>
</evidence>
<gene>
    <name evidence="7" type="ORF">DIE28_03915</name>
</gene>
<dbReference type="EMBL" id="QFCQ01000012">
    <property type="protein sequence ID" value="RDW14193.1"/>
    <property type="molecule type" value="Genomic_DNA"/>
</dbReference>
<name>A0A3D8PDQ0_9RHOB</name>
<organism evidence="7 8">
    <name type="scientific">Paracoccus thiocyanatus</name>
    <dbReference type="NCBI Taxonomy" id="34006"/>
    <lineage>
        <taxon>Bacteria</taxon>
        <taxon>Pseudomonadati</taxon>
        <taxon>Pseudomonadota</taxon>
        <taxon>Alphaproteobacteria</taxon>
        <taxon>Rhodobacterales</taxon>
        <taxon>Paracoccaceae</taxon>
        <taxon>Paracoccus</taxon>
    </lineage>
</organism>
<evidence type="ECO:0000313" key="8">
    <source>
        <dbReference type="Proteomes" id="UP000256679"/>
    </source>
</evidence>
<dbReference type="InterPro" id="IPR000524">
    <property type="entry name" value="Tscrpt_reg_HTH_GntR"/>
</dbReference>
<dbReference type="Pfam" id="PF00392">
    <property type="entry name" value="GntR"/>
    <property type="match status" value="1"/>
</dbReference>
<sequence length="461" mass="50317">MTMWSPDPRALHRPAYLSLAEQYARAIRDGMLPAGSRLPPQRRLADDLELSVQTVSRAYEELIRRGLVVGEVGRGSFVLPSGSENTPPYLAERLGELIDLSILKPVTERMHVETFREGLHWVAENLPVPAALSFRPSSVLPQHRQIAADWLRRGGIDAAPENITITDGATSAITTAVMSAVPAGDTLAAAALTHHLLMPLCKYLGLHLEGLPVDEDGIIPEALDHLARKGSLRALYMQPAAVNPMAIMSSAGRRAELVAVARRHDLLIIENDMLNAMIADRPPPMAALAPERVLHINGFTKTTLPGLRVAWLLSPARLASATANRHLVTNWMATPAMVELLSQWIGDGTVDRLILWQREALAVRHGIARQVLGAAPFRAHPQSLHIWLELPPGRDEEEFVAQARQRGVAIASGRAFRLSERGRRDAVRIALGSTSTEELRRGLTLVAEALGGFAEPLLPLI</sequence>
<dbReference type="Pfam" id="PF00155">
    <property type="entry name" value="Aminotran_1_2"/>
    <property type="match status" value="1"/>
</dbReference>
<dbReference type="CDD" id="cd07377">
    <property type="entry name" value="WHTH_GntR"/>
    <property type="match status" value="1"/>
</dbReference>
<comment type="similarity">
    <text evidence="1">In the C-terminal section; belongs to the class-I pyridoxal-phosphate-dependent aminotransferase family.</text>
</comment>
<dbReference type="PROSITE" id="PS50949">
    <property type="entry name" value="HTH_GNTR"/>
    <property type="match status" value="1"/>
</dbReference>
<dbReference type="AlphaFoldDB" id="A0A3D8PDQ0"/>
<evidence type="ECO:0000256" key="5">
    <source>
        <dbReference type="ARBA" id="ARBA00023163"/>
    </source>
</evidence>
<dbReference type="PANTHER" id="PTHR46577:SF1">
    <property type="entry name" value="HTH-TYPE TRANSCRIPTIONAL REGULATORY PROTEIN GABR"/>
    <property type="match status" value="1"/>
</dbReference>
<keyword evidence="8" id="KW-1185">Reference proteome</keyword>
<dbReference type="InterPro" id="IPR051446">
    <property type="entry name" value="HTH_trans_reg/aminotransferase"/>
</dbReference>
<dbReference type="GO" id="GO:0003700">
    <property type="term" value="F:DNA-binding transcription factor activity"/>
    <property type="evidence" value="ECO:0007669"/>
    <property type="project" value="InterPro"/>
</dbReference>
<accession>A0A3D8PDQ0</accession>
<evidence type="ECO:0000256" key="3">
    <source>
        <dbReference type="ARBA" id="ARBA00023015"/>
    </source>
</evidence>
<dbReference type="InterPro" id="IPR015424">
    <property type="entry name" value="PyrdxlP-dep_Trfase"/>
</dbReference>
<dbReference type="Gene3D" id="3.40.640.10">
    <property type="entry name" value="Type I PLP-dependent aspartate aminotransferase-like (Major domain)"/>
    <property type="match status" value="1"/>
</dbReference>
<dbReference type="InterPro" id="IPR015421">
    <property type="entry name" value="PyrdxlP-dep_Trfase_major"/>
</dbReference>
<proteinExistence type="inferred from homology"/>
<dbReference type="InterPro" id="IPR036390">
    <property type="entry name" value="WH_DNA-bd_sf"/>
</dbReference>
<comment type="caution">
    <text evidence="7">The sequence shown here is derived from an EMBL/GenBank/DDBJ whole genome shotgun (WGS) entry which is preliminary data.</text>
</comment>
<dbReference type="SUPFAM" id="SSF46785">
    <property type="entry name" value="Winged helix' DNA-binding domain"/>
    <property type="match status" value="1"/>
</dbReference>
<dbReference type="InterPro" id="IPR036388">
    <property type="entry name" value="WH-like_DNA-bd_sf"/>
</dbReference>
<evidence type="ECO:0000259" key="6">
    <source>
        <dbReference type="PROSITE" id="PS50949"/>
    </source>
</evidence>
<keyword evidence="2" id="KW-0663">Pyridoxal phosphate</keyword>
<keyword evidence="3" id="KW-0805">Transcription regulation</keyword>